<dbReference type="Proteomes" id="UP000638560">
    <property type="component" value="Unassembled WGS sequence"/>
</dbReference>
<dbReference type="EMBL" id="JADPUN010000066">
    <property type="protein sequence ID" value="MBF9128256.1"/>
    <property type="molecule type" value="Genomic_DNA"/>
</dbReference>
<dbReference type="PANTHER" id="PTHR34823:SF1">
    <property type="entry name" value="CHITIN-BINDING TYPE-4 DOMAIN-CONTAINING PROTEIN"/>
    <property type="match status" value="1"/>
</dbReference>
<keyword evidence="3" id="KW-0560">Oxidoreductase</keyword>
<dbReference type="CDD" id="cd21177">
    <property type="entry name" value="LPMO_AA10"/>
    <property type="match status" value="1"/>
</dbReference>
<feature type="domain" description="Chitin-binding type-4" evidence="2">
    <location>
        <begin position="50"/>
        <end position="242"/>
    </location>
</feature>
<dbReference type="Gene3D" id="2.70.50.50">
    <property type="entry name" value="chitin-binding protein cbp21"/>
    <property type="match status" value="1"/>
</dbReference>
<organism evidence="3 4">
    <name type="scientific">Plantactinospora alkalitolerans</name>
    <dbReference type="NCBI Taxonomy" id="2789879"/>
    <lineage>
        <taxon>Bacteria</taxon>
        <taxon>Bacillati</taxon>
        <taxon>Actinomycetota</taxon>
        <taxon>Actinomycetes</taxon>
        <taxon>Micromonosporales</taxon>
        <taxon>Micromonosporaceae</taxon>
        <taxon>Plantactinospora</taxon>
    </lineage>
</organism>
<gene>
    <name evidence="3" type="ORF">I0C86_04490</name>
</gene>
<evidence type="ECO:0000256" key="1">
    <source>
        <dbReference type="ARBA" id="ARBA00022729"/>
    </source>
</evidence>
<accession>A0ABS0GPX5</accession>
<comment type="caution">
    <text evidence="3">The sequence shown here is derived from an EMBL/GenBank/DDBJ whole genome shotgun (WGS) entry which is preliminary data.</text>
</comment>
<dbReference type="InterPro" id="IPR051024">
    <property type="entry name" value="GlcNAc_Chitin_IntDeg"/>
</dbReference>
<keyword evidence="1" id="KW-0732">Signal</keyword>
<reference evidence="3 4" key="1">
    <citation type="submission" date="2020-11" db="EMBL/GenBank/DDBJ databases">
        <title>A novel isolate from a Black sea contaminated sediment with potential to produce alkanes: Plantactinospora alkalitolerans sp. nov.</title>
        <authorList>
            <person name="Carro L."/>
            <person name="Veyisoglu A."/>
            <person name="Guven K."/>
            <person name="Schumann P."/>
            <person name="Klenk H.-P."/>
            <person name="Sahin N."/>
        </authorList>
    </citation>
    <scope>NUCLEOTIDE SEQUENCE [LARGE SCALE GENOMIC DNA]</scope>
    <source>
        <strain evidence="3 4">S1510</strain>
    </source>
</reference>
<evidence type="ECO:0000313" key="3">
    <source>
        <dbReference type="EMBL" id="MBF9128256.1"/>
    </source>
</evidence>
<dbReference type="InterPro" id="IPR014756">
    <property type="entry name" value="Ig_E-set"/>
</dbReference>
<name>A0ABS0GPX5_9ACTN</name>
<dbReference type="GO" id="GO:0004497">
    <property type="term" value="F:monooxygenase activity"/>
    <property type="evidence" value="ECO:0007669"/>
    <property type="project" value="UniProtKB-KW"/>
</dbReference>
<evidence type="ECO:0000259" key="2">
    <source>
        <dbReference type="Pfam" id="PF03067"/>
    </source>
</evidence>
<sequence length="245" mass="26270">MSLLLLHGGVPMAILATARRTWLVRVLALAAASLAVVAVSATVPTPASAHGNIIDMPSRNFGCWQRWGNNFQNPAMATQDPMCYQAWQANPNTMWSWMSLYRNGMGGNFQGAVPNGKLCSINGAEGGLGNSLDAVGNWQAKSVGRNFTLTLHDQASHGADFVRVYVSKSGFNPTTQALGWGDLDLVTTVGRTPAAQWQRATSPTGGVQLKINATANHSGRAVVFTIWQASHMDQAYFFCSDVNIS</sequence>
<dbReference type="PANTHER" id="PTHR34823">
    <property type="entry name" value="GLCNAC-BINDING PROTEIN A"/>
    <property type="match status" value="1"/>
</dbReference>
<dbReference type="InterPro" id="IPR004302">
    <property type="entry name" value="Cellulose/chitin-bd_N"/>
</dbReference>
<dbReference type="SUPFAM" id="SSF81296">
    <property type="entry name" value="E set domains"/>
    <property type="match status" value="1"/>
</dbReference>
<protein>
    <submittedName>
        <fullName evidence="3">Lytic polysaccharide monooxygenase</fullName>
    </submittedName>
</protein>
<evidence type="ECO:0000313" key="4">
    <source>
        <dbReference type="Proteomes" id="UP000638560"/>
    </source>
</evidence>
<proteinExistence type="predicted"/>
<dbReference type="Pfam" id="PF03067">
    <property type="entry name" value="LPMO_10"/>
    <property type="match status" value="1"/>
</dbReference>
<keyword evidence="4" id="KW-1185">Reference proteome</keyword>
<keyword evidence="3" id="KW-0503">Monooxygenase</keyword>